<dbReference type="EMBL" id="JAGSXH010000030">
    <property type="protein sequence ID" value="MBS2963606.1"/>
    <property type="molecule type" value="Genomic_DNA"/>
</dbReference>
<accession>A0A8J8BCZ8</accession>
<dbReference type="Proteomes" id="UP000677913">
    <property type="component" value="Unassembled WGS sequence"/>
</dbReference>
<dbReference type="AlphaFoldDB" id="A0A8J8BCZ8"/>
<dbReference type="InterPro" id="IPR002372">
    <property type="entry name" value="PQQ_rpt_dom"/>
</dbReference>
<proteinExistence type="predicted"/>
<organism evidence="2 3">
    <name type="scientific">Actinocrinis puniceicyclus</name>
    <dbReference type="NCBI Taxonomy" id="977794"/>
    <lineage>
        <taxon>Bacteria</taxon>
        <taxon>Bacillati</taxon>
        <taxon>Actinomycetota</taxon>
        <taxon>Actinomycetes</taxon>
        <taxon>Catenulisporales</taxon>
        <taxon>Actinospicaceae</taxon>
        <taxon>Actinocrinis</taxon>
    </lineage>
</organism>
<evidence type="ECO:0000313" key="3">
    <source>
        <dbReference type="Proteomes" id="UP000677913"/>
    </source>
</evidence>
<dbReference type="PANTHER" id="PTHR34512:SF30">
    <property type="entry name" value="OUTER MEMBRANE PROTEIN ASSEMBLY FACTOR BAMB"/>
    <property type="match status" value="1"/>
</dbReference>
<reference evidence="2" key="1">
    <citation type="submission" date="2021-04" db="EMBL/GenBank/DDBJ databases">
        <title>Genome based classification of Actinospica acidithermotolerans sp. nov., an actinobacterium isolated from an Indonesian hot spring.</title>
        <authorList>
            <person name="Kusuma A.B."/>
            <person name="Putra K.E."/>
            <person name="Nafisah S."/>
            <person name="Loh J."/>
            <person name="Nouioui I."/>
            <person name="Goodfellow M."/>
        </authorList>
    </citation>
    <scope>NUCLEOTIDE SEQUENCE</scope>
    <source>
        <strain evidence="2">DSM 45618</strain>
    </source>
</reference>
<dbReference type="RefSeq" id="WP_211467454.1">
    <property type="nucleotide sequence ID" value="NZ_JAGSXH010000030.1"/>
</dbReference>
<sequence>MSANASTPAANSTATASGKAIAVGDQDWVTFHRDNARTGVARGVTHPARLNVAWRAHLDGAVYGQPLLLGGMVVAATENDSVYGLSPADGRVLWRTAIGRPQPLSQLPCGDIDPLGITGTPAYDPVTGSLFVLGETEGRHHVLAALDPATGSVRWSRPAEPTAGNAMDAQQRGALTVAFGRVYVPYGGLAGDCGGYVGSVVAIPATGRGDQLSYNVPTPRNGGIWTPGGLVVHEQTLLAAVGNGAETGTYDGSDSVLALTPDLKRADFFAPTGWAADNAEDQDLGSMSPALIGDRVLIAGKRGTAYVLDPHHLGGIGGQVAQLPLCAAYGAAAVAGNTAYLPCHGGLRAVTVTGSTVSVRWQGDPQSASDPPAAGGGAVWSLDDGAGVLYALDEGTGKALAQVNVGRAPHFASPTLGPRGAYVGTLDGVTAVGISAS</sequence>
<dbReference type="InterPro" id="IPR015943">
    <property type="entry name" value="WD40/YVTN_repeat-like_dom_sf"/>
</dbReference>
<dbReference type="Pfam" id="PF13360">
    <property type="entry name" value="PQQ_2"/>
    <property type="match status" value="1"/>
</dbReference>
<dbReference type="Gene3D" id="2.130.10.10">
    <property type="entry name" value="YVTN repeat-like/Quinoprotein amine dehydrogenase"/>
    <property type="match status" value="2"/>
</dbReference>
<dbReference type="SUPFAM" id="SSF50998">
    <property type="entry name" value="Quinoprotein alcohol dehydrogenase-like"/>
    <property type="match status" value="1"/>
</dbReference>
<comment type="caution">
    <text evidence="2">The sequence shown here is derived from an EMBL/GenBank/DDBJ whole genome shotgun (WGS) entry which is preliminary data.</text>
</comment>
<evidence type="ECO:0000313" key="2">
    <source>
        <dbReference type="EMBL" id="MBS2963606.1"/>
    </source>
</evidence>
<dbReference type="PANTHER" id="PTHR34512">
    <property type="entry name" value="CELL SURFACE PROTEIN"/>
    <property type="match status" value="1"/>
</dbReference>
<dbReference type="InterPro" id="IPR018391">
    <property type="entry name" value="PQQ_b-propeller_rpt"/>
</dbReference>
<feature type="domain" description="Pyrrolo-quinoline quinone repeat" evidence="1">
    <location>
        <begin position="52"/>
        <end position="233"/>
    </location>
</feature>
<evidence type="ECO:0000259" key="1">
    <source>
        <dbReference type="Pfam" id="PF13360"/>
    </source>
</evidence>
<name>A0A8J8BCZ8_9ACTN</name>
<keyword evidence="3" id="KW-1185">Reference proteome</keyword>
<protein>
    <submittedName>
        <fullName evidence="2">PQQ-binding-like beta-propeller repeat protein</fullName>
    </submittedName>
</protein>
<gene>
    <name evidence="2" type="ORF">KGA66_11145</name>
</gene>
<dbReference type="SMART" id="SM00564">
    <property type="entry name" value="PQQ"/>
    <property type="match status" value="4"/>
</dbReference>
<dbReference type="InterPro" id="IPR011047">
    <property type="entry name" value="Quinoprotein_ADH-like_sf"/>
</dbReference>